<feature type="compositionally biased region" description="Acidic residues" evidence="1">
    <location>
        <begin position="131"/>
        <end position="143"/>
    </location>
</feature>
<dbReference type="EMBL" id="RCMK01000213">
    <property type="protein sequence ID" value="KAG2943674.1"/>
    <property type="molecule type" value="Genomic_DNA"/>
</dbReference>
<dbReference type="Proteomes" id="UP000760860">
    <property type="component" value="Unassembled WGS sequence"/>
</dbReference>
<organism evidence="4 5">
    <name type="scientific">Phytophthora cactorum</name>
    <dbReference type="NCBI Taxonomy" id="29920"/>
    <lineage>
        <taxon>Eukaryota</taxon>
        <taxon>Sar</taxon>
        <taxon>Stramenopiles</taxon>
        <taxon>Oomycota</taxon>
        <taxon>Peronosporomycetes</taxon>
        <taxon>Peronosporales</taxon>
        <taxon>Peronosporaceae</taxon>
        <taxon>Phytophthora</taxon>
    </lineage>
</organism>
<feature type="compositionally biased region" description="Acidic residues" evidence="1">
    <location>
        <begin position="90"/>
        <end position="115"/>
    </location>
</feature>
<proteinExistence type="predicted"/>
<dbReference type="Proteomes" id="UP000736787">
    <property type="component" value="Unassembled WGS sequence"/>
</dbReference>
<comment type="caution">
    <text evidence="4">The sequence shown here is derived from an EMBL/GenBank/DDBJ whole genome shotgun (WGS) entry which is preliminary data.</text>
</comment>
<evidence type="ECO:0000256" key="1">
    <source>
        <dbReference type="SAM" id="MobiDB-lite"/>
    </source>
</evidence>
<evidence type="ECO:0000313" key="3">
    <source>
        <dbReference type="EMBL" id="KAG2943674.1"/>
    </source>
</evidence>
<reference evidence="4" key="1">
    <citation type="submission" date="2018-05" db="EMBL/GenBank/DDBJ databases">
        <title>Effector identification in a new, highly contiguous assembly of the strawberry crown rot pathogen Phytophthora cactorum.</title>
        <authorList>
            <person name="Armitage A.D."/>
            <person name="Nellist C.F."/>
            <person name="Bates H."/>
            <person name="Vickerstaff R.J."/>
            <person name="Harrison R.J."/>
        </authorList>
    </citation>
    <scope>NUCLEOTIDE SEQUENCE</scope>
    <source>
        <strain evidence="2">4032</strain>
        <strain evidence="3">4040</strain>
        <strain evidence="4">P421</strain>
    </source>
</reference>
<evidence type="ECO:0000313" key="5">
    <source>
        <dbReference type="Proteomes" id="UP000760860"/>
    </source>
</evidence>
<feature type="compositionally biased region" description="Polar residues" evidence="1">
    <location>
        <begin position="116"/>
        <end position="127"/>
    </location>
</feature>
<dbReference type="EMBL" id="RCMI01000146">
    <property type="protein sequence ID" value="KAG2930431.1"/>
    <property type="molecule type" value="Genomic_DNA"/>
</dbReference>
<dbReference type="AlphaFoldDB" id="A0A8T1IFB6"/>
<evidence type="ECO:0000313" key="4">
    <source>
        <dbReference type="EMBL" id="KAG3222953.1"/>
    </source>
</evidence>
<gene>
    <name evidence="2" type="ORF">PC115_g6514</name>
    <name evidence="3" type="ORF">PC117_g9344</name>
    <name evidence="4" type="ORF">PC129_g6356</name>
</gene>
<sequence length="143" mass="15899">MGVSFFLDQTKTSTGFVSTDLAKSVVSVKKVARRMVLGTTTVEEKQIGDEATEFYLQKELWSSETRVEQEALSSTACKDDKANIFYQVFDEGESDDAEDDEGSLVDIEYNSDDDNSVGSGFSNSNAYSYDGSEEQGFEYEFEC</sequence>
<feature type="region of interest" description="Disordered" evidence="1">
    <location>
        <begin position="90"/>
        <end position="143"/>
    </location>
</feature>
<dbReference type="Proteomes" id="UP000774804">
    <property type="component" value="Unassembled WGS sequence"/>
</dbReference>
<protein>
    <submittedName>
        <fullName evidence="4">Uncharacterized protein</fullName>
    </submittedName>
</protein>
<dbReference type="VEuPathDB" id="FungiDB:PC110_g6524"/>
<dbReference type="EMBL" id="RCMV01000162">
    <property type="protein sequence ID" value="KAG3222953.1"/>
    <property type="molecule type" value="Genomic_DNA"/>
</dbReference>
<accession>A0A8T1IFB6</accession>
<name>A0A8T1IFB6_9STRA</name>
<evidence type="ECO:0000313" key="2">
    <source>
        <dbReference type="EMBL" id="KAG2930431.1"/>
    </source>
</evidence>